<feature type="transmembrane region" description="Helical" evidence="6">
    <location>
        <begin position="29"/>
        <end position="45"/>
    </location>
</feature>
<dbReference type="InterPro" id="IPR036866">
    <property type="entry name" value="RibonucZ/Hydroxyglut_hydro"/>
</dbReference>
<dbReference type="GO" id="GO:0030420">
    <property type="term" value="P:establishment of competence for transformation"/>
    <property type="evidence" value="ECO:0007669"/>
    <property type="project" value="InterPro"/>
</dbReference>
<dbReference type="GO" id="GO:0005886">
    <property type="term" value="C:plasma membrane"/>
    <property type="evidence" value="ECO:0007669"/>
    <property type="project" value="UniProtKB-SubCell"/>
</dbReference>
<feature type="transmembrane region" description="Helical" evidence="6">
    <location>
        <begin position="302"/>
        <end position="319"/>
    </location>
</feature>
<evidence type="ECO:0000256" key="5">
    <source>
        <dbReference type="ARBA" id="ARBA00023136"/>
    </source>
</evidence>
<evidence type="ECO:0000256" key="2">
    <source>
        <dbReference type="ARBA" id="ARBA00022475"/>
    </source>
</evidence>
<keyword evidence="3 6" id="KW-0812">Transmembrane</keyword>
<keyword evidence="5 6" id="KW-0472">Membrane</keyword>
<keyword evidence="2" id="KW-1003">Cell membrane</keyword>
<dbReference type="InterPro" id="IPR052159">
    <property type="entry name" value="Competence_DNA_uptake"/>
</dbReference>
<dbReference type="Pfam" id="PF00753">
    <property type="entry name" value="Lactamase_B"/>
    <property type="match status" value="1"/>
</dbReference>
<dbReference type="EMBL" id="UOFQ01000062">
    <property type="protein sequence ID" value="VAW87292.1"/>
    <property type="molecule type" value="Genomic_DNA"/>
</dbReference>
<reference evidence="10" key="1">
    <citation type="submission" date="2018-06" db="EMBL/GenBank/DDBJ databases">
        <authorList>
            <person name="Zhirakovskaya E."/>
        </authorList>
    </citation>
    <scope>NUCLEOTIDE SEQUENCE</scope>
</reference>
<dbReference type="NCBIfam" id="TIGR00360">
    <property type="entry name" value="ComEC_N-term"/>
    <property type="match status" value="1"/>
</dbReference>
<dbReference type="Pfam" id="PF03772">
    <property type="entry name" value="Competence"/>
    <property type="match status" value="1"/>
</dbReference>
<accession>A0A3B0ZIU8</accession>
<sequence length="779" mass="87024">MRFSAVAFLCGILIFQQFAELPLTSLLHTALWLVLLLLVPALWFFKRLRSLLFLVTGFHWAWLQAVLVLSTPLPPTLEKQDLVVQGTIASLPQKTGHKWRFLFDIEQMQHQGNTIDAAPRHVRLNWYKNVPELSVGDRWQLTVRLKRPHGFMNPGGFDYEGWLFQQRIQATGYIRDSDENRLLASDVTHYRLQRLRQSLASAISTQLNEADFKGIITALAIGERQAISQPQWEVLRKTGTIHLVAISGLHIGLVAGMVFILVQFLWPRIVNATIHWPAPRVAAVAGLLAATFYAALAGFTIPTQRALVMVAVVMLMLFLQRQRRFSDTLALALMVVLVIDPFVVMSAGFWLSFGAVAAIIFAMSGRLARRDLWWRWGRVHMVVAIALLPPLLLTFQQVPLLSPVANFVAVPWVSFVVVPLVLLGTSCVLYFPGIGSLLLDTASTALSFLWPFLELIEMQEQGLWQQHPPPKWTLIPALIGTLLLLAPRGLPGRWLGIIWLLPLFLVTPVRPADGDWWFTLLDVGQGLAAVVQTKNHTLVYDTGPRFSDSFDTGSAVVIPFLNSAGVKRVDILMIGHGDNDHMGGARSVMSQIVVSQVVSSVPERVTWQQTAQHCVAGDEWQWDNVLFEILHPPAQGFKGNDASCVLRISSIGDMGYQGSSLLLTGDIEAAAERALLNEQPEKLMARVVVAPHHGSKSSSSQAFVATSAPQYVLFPAGYLNRYNFPHPEVTQRYQQQGSEMLTSAATGAITFHFNNEGDVRSIERYRYQNKRYWHSALLR</sequence>
<dbReference type="PANTHER" id="PTHR30619:SF1">
    <property type="entry name" value="RECOMBINATION PROTEIN 2"/>
    <property type="match status" value="1"/>
</dbReference>
<feature type="transmembrane region" description="Helical" evidence="6">
    <location>
        <begin position="379"/>
        <end position="398"/>
    </location>
</feature>
<feature type="transmembrane region" description="Helical" evidence="6">
    <location>
        <begin position="429"/>
        <end position="452"/>
    </location>
</feature>
<comment type="subcellular location">
    <subcellularLocation>
        <location evidence="1">Cell membrane</location>
        <topology evidence="1">Multi-pass membrane protein</topology>
    </subcellularLocation>
</comment>
<name>A0A3B0ZIU8_9ZZZZ</name>
<evidence type="ECO:0000256" key="3">
    <source>
        <dbReference type="ARBA" id="ARBA00022692"/>
    </source>
</evidence>
<dbReference type="NCBIfam" id="TIGR00361">
    <property type="entry name" value="ComEC_Rec2"/>
    <property type="match status" value="1"/>
</dbReference>
<evidence type="ECO:0000256" key="1">
    <source>
        <dbReference type="ARBA" id="ARBA00004651"/>
    </source>
</evidence>
<dbReference type="Pfam" id="PF13567">
    <property type="entry name" value="DUF4131"/>
    <property type="match status" value="1"/>
</dbReference>
<dbReference type="Gene3D" id="3.60.15.10">
    <property type="entry name" value="Ribonuclease Z/Hydroxyacylglutathione hydrolase-like"/>
    <property type="match status" value="1"/>
</dbReference>
<gene>
    <name evidence="10" type="ORF">MNBD_GAMMA17-190</name>
</gene>
<organism evidence="10">
    <name type="scientific">hydrothermal vent metagenome</name>
    <dbReference type="NCBI Taxonomy" id="652676"/>
    <lineage>
        <taxon>unclassified sequences</taxon>
        <taxon>metagenomes</taxon>
        <taxon>ecological metagenomes</taxon>
    </lineage>
</organism>
<proteinExistence type="predicted"/>
<feature type="domain" description="DUF4131" evidence="9">
    <location>
        <begin position="30"/>
        <end position="178"/>
    </location>
</feature>
<feature type="transmembrane region" description="Helical" evidence="6">
    <location>
        <begin position="278"/>
        <end position="296"/>
    </location>
</feature>
<dbReference type="InterPro" id="IPR004477">
    <property type="entry name" value="ComEC_N"/>
</dbReference>
<evidence type="ECO:0000256" key="6">
    <source>
        <dbReference type="SAM" id="Phobius"/>
    </source>
</evidence>
<evidence type="ECO:0000259" key="8">
    <source>
        <dbReference type="Pfam" id="PF03772"/>
    </source>
</evidence>
<evidence type="ECO:0000313" key="10">
    <source>
        <dbReference type="EMBL" id="VAW87292.1"/>
    </source>
</evidence>
<evidence type="ECO:0000259" key="7">
    <source>
        <dbReference type="Pfam" id="PF00753"/>
    </source>
</evidence>
<dbReference type="CDD" id="cd07731">
    <property type="entry name" value="ComA-like_MBL-fold"/>
    <property type="match status" value="1"/>
</dbReference>
<dbReference type="InterPro" id="IPR001279">
    <property type="entry name" value="Metallo-B-lactamas"/>
</dbReference>
<evidence type="ECO:0000256" key="4">
    <source>
        <dbReference type="ARBA" id="ARBA00022989"/>
    </source>
</evidence>
<feature type="domain" description="ComEC/Rec2-related protein" evidence="8">
    <location>
        <begin position="219"/>
        <end position="486"/>
    </location>
</feature>
<feature type="transmembrane region" description="Helical" evidence="6">
    <location>
        <begin position="241"/>
        <end position="266"/>
    </location>
</feature>
<dbReference type="SUPFAM" id="SSF56281">
    <property type="entry name" value="Metallo-hydrolase/oxidoreductase"/>
    <property type="match status" value="1"/>
</dbReference>
<feature type="transmembrane region" description="Helical" evidence="6">
    <location>
        <begin position="349"/>
        <end position="367"/>
    </location>
</feature>
<feature type="domain" description="Metallo-beta-lactamase" evidence="7">
    <location>
        <begin position="522"/>
        <end position="605"/>
    </location>
</feature>
<dbReference type="AlphaFoldDB" id="A0A3B0ZIU8"/>
<dbReference type="InterPro" id="IPR035681">
    <property type="entry name" value="ComA-like_MBL"/>
</dbReference>
<evidence type="ECO:0000259" key="9">
    <source>
        <dbReference type="Pfam" id="PF13567"/>
    </source>
</evidence>
<protein>
    <submittedName>
        <fullName evidence="10">DNA internalization-related competence protein ComEC/Rec2</fullName>
    </submittedName>
</protein>
<dbReference type="PANTHER" id="PTHR30619">
    <property type="entry name" value="DNA INTERNALIZATION/COMPETENCE PROTEIN COMEC/REC2"/>
    <property type="match status" value="1"/>
</dbReference>
<dbReference type="InterPro" id="IPR004797">
    <property type="entry name" value="Competence_ComEC/Rec2"/>
</dbReference>
<keyword evidence="4 6" id="KW-1133">Transmembrane helix</keyword>
<feature type="transmembrane region" description="Helical" evidence="6">
    <location>
        <begin position="404"/>
        <end position="422"/>
    </location>
</feature>
<dbReference type="InterPro" id="IPR025405">
    <property type="entry name" value="DUF4131"/>
</dbReference>